<dbReference type="Proteomes" id="UP000288212">
    <property type="component" value="Unassembled WGS sequence"/>
</dbReference>
<keyword evidence="11" id="KW-1185">Reference proteome</keyword>
<organism evidence="10 11">
    <name type="scientific">Aliidiomarina haloalkalitolerans</name>
    <dbReference type="NCBI Taxonomy" id="859059"/>
    <lineage>
        <taxon>Bacteria</taxon>
        <taxon>Pseudomonadati</taxon>
        <taxon>Pseudomonadota</taxon>
        <taxon>Gammaproteobacteria</taxon>
        <taxon>Alteromonadales</taxon>
        <taxon>Idiomarinaceae</taxon>
        <taxon>Aliidiomarina</taxon>
    </lineage>
</organism>
<dbReference type="EMBL" id="PIPI01000004">
    <property type="protein sequence ID" value="RUO19762.1"/>
    <property type="molecule type" value="Genomic_DNA"/>
</dbReference>
<feature type="domain" description="MacB-like periplasmic core" evidence="9">
    <location>
        <begin position="19"/>
        <end position="206"/>
    </location>
</feature>
<dbReference type="Pfam" id="PF02687">
    <property type="entry name" value="FtsX"/>
    <property type="match status" value="1"/>
</dbReference>
<dbReference type="InterPro" id="IPR003838">
    <property type="entry name" value="ABC3_permease_C"/>
</dbReference>
<comment type="caution">
    <text evidence="10">The sequence shown here is derived from an EMBL/GenBank/DDBJ whole genome shotgun (WGS) entry which is preliminary data.</text>
</comment>
<keyword evidence="3 7" id="KW-0812">Transmembrane</keyword>
<reference evidence="10 11" key="1">
    <citation type="journal article" date="2011" name="Front. Microbiol.">
        <title>Genomic signatures of strain selection and enhancement in Bacillus atrophaeus var. globigii, a historical biowarfare simulant.</title>
        <authorList>
            <person name="Gibbons H.S."/>
            <person name="Broomall S.M."/>
            <person name="McNew L.A."/>
            <person name="Daligault H."/>
            <person name="Chapman C."/>
            <person name="Bruce D."/>
            <person name="Karavis M."/>
            <person name="Krepps M."/>
            <person name="McGregor P.A."/>
            <person name="Hong C."/>
            <person name="Park K.H."/>
            <person name="Akmal A."/>
            <person name="Feldman A."/>
            <person name="Lin J.S."/>
            <person name="Chang W.E."/>
            <person name="Higgs B.W."/>
            <person name="Demirev P."/>
            <person name="Lindquist J."/>
            <person name="Liem A."/>
            <person name="Fochler E."/>
            <person name="Read T.D."/>
            <person name="Tapia R."/>
            <person name="Johnson S."/>
            <person name="Bishop-Lilly K.A."/>
            <person name="Detter C."/>
            <person name="Han C."/>
            <person name="Sozhamannan S."/>
            <person name="Rosenzweig C.N."/>
            <person name="Skowronski E.W."/>
        </authorList>
    </citation>
    <scope>NUCLEOTIDE SEQUENCE [LARGE SCALE GENOMIC DNA]</scope>
    <source>
        <strain evidence="10 11">AK5</strain>
    </source>
</reference>
<dbReference type="InterPro" id="IPR051125">
    <property type="entry name" value="ABC-4/HrtB_transporter"/>
</dbReference>
<proteinExistence type="predicted"/>
<evidence type="ECO:0000256" key="2">
    <source>
        <dbReference type="ARBA" id="ARBA00022475"/>
    </source>
</evidence>
<keyword evidence="4 7" id="KW-1133">Transmembrane helix</keyword>
<feature type="transmembrane region" description="Helical" evidence="7">
    <location>
        <begin position="383"/>
        <end position="407"/>
    </location>
</feature>
<dbReference type="RefSeq" id="WP_126792515.1">
    <property type="nucleotide sequence ID" value="NZ_PIPI01000004.1"/>
</dbReference>
<feature type="transmembrane region" description="Helical" evidence="7">
    <location>
        <begin position="413"/>
        <end position="431"/>
    </location>
</feature>
<name>A0A432VTE7_9GAMM</name>
<evidence type="ECO:0000256" key="6">
    <source>
        <dbReference type="SAM" id="MobiDB-lite"/>
    </source>
</evidence>
<gene>
    <name evidence="10" type="ORF">CWE06_06900</name>
</gene>
<evidence type="ECO:0000256" key="3">
    <source>
        <dbReference type="ARBA" id="ARBA00022692"/>
    </source>
</evidence>
<sequence>MKLFRLALASLLSRKTNALLTIFAIAISVMLLLGVERVSQQTRAGFANTISGTDLIVGARSGSVNLLLYSVFHIGNPTANVSWQTYERFANHPQVAWSVPIALGDSVRGFPVIATEPAYFEHFRFAQQQPLTFVEGQPFAREQAVVGAQVAQQLGLQVGSELVVAHGTGSVSFHEHDDHPLIISGVLARTGTPVDQAIFISLRDLDIMHGGDHDHDHDHDHEHEHEHESHAGNDEHGHMHQSDEHNHEHQHGHTHQNHDHGHEHSHQNHEHEHASHEHEHVVQPPIPSISAFLVGLQSRPRAIFMQREINTYRDEPLTAIMPGATLQELWRTLSGFETALSIVSAFVLLTGLIGMLATLLASLRERRREMAVLRAIGAGPKTIFTLLVSEAVVLTAVGIAVGVALLYGMVAVLAPWIQSSFGVVVSLGAISTEEWQRMGIVLVASFFISCIPAWRAYRNSLADGLSMRF</sequence>
<keyword evidence="2" id="KW-1003">Cell membrane</keyword>
<comment type="subcellular location">
    <subcellularLocation>
        <location evidence="1">Cell membrane</location>
        <topology evidence="1">Multi-pass membrane protein</topology>
    </subcellularLocation>
</comment>
<evidence type="ECO:0000256" key="7">
    <source>
        <dbReference type="SAM" id="Phobius"/>
    </source>
</evidence>
<accession>A0A432VTE7</accession>
<dbReference type="OrthoDB" id="9784014at2"/>
<feature type="domain" description="ABC3 transporter permease C-terminal" evidence="8">
    <location>
        <begin position="342"/>
        <end position="458"/>
    </location>
</feature>
<dbReference type="Pfam" id="PF12704">
    <property type="entry name" value="MacB_PCD"/>
    <property type="match status" value="1"/>
</dbReference>
<evidence type="ECO:0000313" key="10">
    <source>
        <dbReference type="EMBL" id="RUO19762.1"/>
    </source>
</evidence>
<evidence type="ECO:0000256" key="5">
    <source>
        <dbReference type="ARBA" id="ARBA00023136"/>
    </source>
</evidence>
<feature type="transmembrane region" description="Helical" evidence="7">
    <location>
        <begin position="438"/>
        <end position="457"/>
    </location>
</feature>
<dbReference type="GO" id="GO:0005886">
    <property type="term" value="C:plasma membrane"/>
    <property type="evidence" value="ECO:0007669"/>
    <property type="project" value="UniProtKB-SubCell"/>
</dbReference>
<dbReference type="PANTHER" id="PTHR43738">
    <property type="entry name" value="ABC TRANSPORTER, MEMBRANE PROTEIN"/>
    <property type="match status" value="1"/>
</dbReference>
<keyword evidence="5 7" id="KW-0472">Membrane</keyword>
<evidence type="ECO:0000256" key="1">
    <source>
        <dbReference type="ARBA" id="ARBA00004651"/>
    </source>
</evidence>
<dbReference type="InterPro" id="IPR025857">
    <property type="entry name" value="MacB_PCD"/>
</dbReference>
<feature type="transmembrane region" description="Helical" evidence="7">
    <location>
        <begin position="339"/>
        <end position="363"/>
    </location>
</feature>
<evidence type="ECO:0000256" key="4">
    <source>
        <dbReference type="ARBA" id="ARBA00022989"/>
    </source>
</evidence>
<protein>
    <submittedName>
        <fullName evidence="10">ABC transporter permease</fullName>
    </submittedName>
</protein>
<evidence type="ECO:0000259" key="8">
    <source>
        <dbReference type="Pfam" id="PF02687"/>
    </source>
</evidence>
<evidence type="ECO:0000313" key="11">
    <source>
        <dbReference type="Proteomes" id="UP000288212"/>
    </source>
</evidence>
<dbReference type="PANTHER" id="PTHR43738:SF2">
    <property type="entry name" value="ABC TRANSPORTER PERMEASE"/>
    <property type="match status" value="1"/>
</dbReference>
<feature type="region of interest" description="Disordered" evidence="6">
    <location>
        <begin position="211"/>
        <end position="281"/>
    </location>
</feature>
<evidence type="ECO:0000259" key="9">
    <source>
        <dbReference type="Pfam" id="PF12704"/>
    </source>
</evidence>
<dbReference type="AlphaFoldDB" id="A0A432VTE7"/>